<evidence type="ECO:0008006" key="3">
    <source>
        <dbReference type="Google" id="ProtNLM"/>
    </source>
</evidence>
<evidence type="ECO:0000313" key="2">
    <source>
        <dbReference type="Proteomes" id="UP001497516"/>
    </source>
</evidence>
<sequence length="152" mass="16763">MQFDCAKVINFCDEVGAIARFTSVAYPQANGQAEAANKSILHGLHTRLGEAKGKWAEELHTVLWAHRTTFKAATGETPFALTYCSDAVIPIETVIPTYRITMFNEEDNNEARLTDLELTTQSTTTPKWSHTTSKSETKCCGVTFAPTRNMGS</sequence>
<accession>A0AAV2DSB2</accession>
<dbReference type="InterPro" id="IPR036397">
    <property type="entry name" value="RNaseH_sf"/>
</dbReference>
<dbReference type="EMBL" id="OZ034816">
    <property type="protein sequence ID" value="CAL1376419.1"/>
    <property type="molecule type" value="Genomic_DNA"/>
</dbReference>
<proteinExistence type="predicted"/>
<protein>
    <recommendedName>
        <fullName evidence="3">Integrase catalytic domain-containing protein</fullName>
    </recommendedName>
</protein>
<name>A0AAV2DSB2_9ROSI</name>
<keyword evidence="2" id="KW-1185">Reference proteome</keyword>
<dbReference type="GO" id="GO:0003676">
    <property type="term" value="F:nucleic acid binding"/>
    <property type="evidence" value="ECO:0007669"/>
    <property type="project" value="InterPro"/>
</dbReference>
<dbReference type="SUPFAM" id="SSF53098">
    <property type="entry name" value="Ribonuclease H-like"/>
    <property type="match status" value="1"/>
</dbReference>
<organism evidence="1 2">
    <name type="scientific">Linum trigynum</name>
    <dbReference type="NCBI Taxonomy" id="586398"/>
    <lineage>
        <taxon>Eukaryota</taxon>
        <taxon>Viridiplantae</taxon>
        <taxon>Streptophyta</taxon>
        <taxon>Embryophyta</taxon>
        <taxon>Tracheophyta</taxon>
        <taxon>Spermatophyta</taxon>
        <taxon>Magnoliopsida</taxon>
        <taxon>eudicotyledons</taxon>
        <taxon>Gunneridae</taxon>
        <taxon>Pentapetalae</taxon>
        <taxon>rosids</taxon>
        <taxon>fabids</taxon>
        <taxon>Malpighiales</taxon>
        <taxon>Linaceae</taxon>
        <taxon>Linum</taxon>
    </lineage>
</organism>
<evidence type="ECO:0000313" key="1">
    <source>
        <dbReference type="EMBL" id="CAL1376419.1"/>
    </source>
</evidence>
<dbReference type="PANTHER" id="PTHR48475:SF2">
    <property type="entry name" value="RIBONUCLEASE H"/>
    <property type="match status" value="1"/>
</dbReference>
<dbReference type="InterPro" id="IPR012337">
    <property type="entry name" value="RNaseH-like_sf"/>
</dbReference>
<gene>
    <name evidence="1" type="ORF">LTRI10_LOCUS18149</name>
</gene>
<dbReference type="PANTHER" id="PTHR48475">
    <property type="entry name" value="RIBONUCLEASE H"/>
    <property type="match status" value="1"/>
</dbReference>
<reference evidence="1 2" key="1">
    <citation type="submission" date="2024-04" db="EMBL/GenBank/DDBJ databases">
        <authorList>
            <person name="Fracassetti M."/>
        </authorList>
    </citation>
    <scope>NUCLEOTIDE SEQUENCE [LARGE SCALE GENOMIC DNA]</scope>
</reference>
<dbReference type="Proteomes" id="UP001497516">
    <property type="component" value="Chromosome 3"/>
</dbReference>
<dbReference type="Gene3D" id="3.30.420.10">
    <property type="entry name" value="Ribonuclease H-like superfamily/Ribonuclease H"/>
    <property type="match status" value="1"/>
</dbReference>
<dbReference type="AlphaFoldDB" id="A0AAV2DSB2"/>